<keyword evidence="2 4" id="KW-0689">Ribosomal protein</keyword>
<organism evidence="5 6">
    <name type="scientific">Candidatus Gottesmanbacteria bacterium RIFCSPHIGHO2_01_FULL_47_48</name>
    <dbReference type="NCBI Taxonomy" id="1798381"/>
    <lineage>
        <taxon>Bacteria</taxon>
        <taxon>Candidatus Gottesmaniibacteriota</taxon>
    </lineage>
</organism>
<dbReference type="AlphaFoldDB" id="A0A1F6A2F7"/>
<dbReference type="GO" id="GO:0003729">
    <property type="term" value="F:mRNA binding"/>
    <property type="evidence" value="ECO:0007669"/>
    <property type="project" value="TreeGrafter"/>
</dbReference>
<dbReference type="GO" id="GO:0003735">
    <property type="term" value="F:structural constituent of ribosome"/>
    <property type="evidence" value="ECO:0007669"/>
    <property type="project" value="InterPro"/>
</dbReference>
<evidence type="ECO:0000256" key="2">
    <source>
        <dbReference type="ARBA" id="ARBA00022980"/>
    </source>
</evidence>
<evidence type="ECO:0000313" key="5">
    <source>
        <dbReference type="EMBL" id="OGG18853.1"/>
    </source>
</evidence>
<gene>
    <name evidence="4" type="primary">rplM</name>
    <name evidence="5" type="ORF">A2721_03255</name>
</gene>
<comment type="subunit">
    <text evidence="4">Part of the 50S ribosomal subunit.</text>
</comment>
<evidence type="ECO:0000256" key="1">
    <source>
        <dbReference type="ARBA" id="ARBA00006227"/>
    </source>
</evidence>
<accession>A0A1F6A2F7</accession>
<dbReference type="InterPro" id="IPR005823">
    <property type="entry name" value="Ribosomal_uL13_bac-type"/>
</dbReference>
<evidence type="ECO:0000256" key="4">
    <source>
        <dbReference type="HAMAP-Rule" id="MF_01366"/>
    </source>
</evidence>
<dbReference type="EMBL" id="MFJK01000013">
    <property type="protein sequence ID" value="OGG18853.1"/>
    <property type="molecule type" value="Genomic_DNA"/>
</dbReference>
<keyword evidence="3 4" id="KW-0687">Ribonucleoprotein</keyword>
<reference evidence="5 6" key="1">
    <citation type="journal article" date="2016" name="Nat. Commun.">
        <title>Thousands of microbial genomes shed light on interconnected biogeochemical processes in an aquifer system.</title>
        <authorList>
            <person name="Anantharaman K."/>
            <person name="Brown C.T."/>
            <person name="Hug L.A."/>
            <person name="Sharon I."/>
            <person name="Castelle C.J."/>
            <person name="Probst A.J."/>
            <person name="Thomas B.C."/>
            <person name="Singh A."/>
            <person name="Wilkins M.J."/>
            <person name="Karaoz U."/>
            <person name="Brodie E.L."/>
            <person name="Williams K.H."/>
            <person name="Hubbard S.S."/>
            <person name="Banfield J.F."/>
        </authorList>
    </citation>
    <scope>NUCLEOTIDE SEQUENCE [LARGE SCALE GENOMIC DNA]</scope>
</reference>
<comment type="caution">
    <text evidence="5">The sequence shown here is derived from an EMBL/GenBank/DDBJ whole genome shotgun (WGS) entry which is preliminary data.</text>
</comment>
<dbReference type="GO" id="GO:0005840">
    <property type="term" value="C:ribosome"/>
    <property type="evidence" value="ECO:0007669"/>
    <property type="project" value="UniProtKB-KW"/>
</dbReference>
<evidence type="ECO:0000313" key="6">
    <source>
        <dbReference type="Proteomes" id="UP000177871"/>
    </source>
</evidence>
<dbReference type="Gene3D" id="3.90.1180.10">
    <property type="entry name" value="Ribosomal protein L13"/>
    <property type="match status" value="1"/>
</dbReference>
<name>A0A1F6A2F7_9BACT</name>
<protein>
    <recommendedName>
        <fullName evidence="4">Large ribosomal subunit protein uL13</fullName>
    </recommendedName>
</protein>
<dbReference type="GO" id="GO:1990904">
    <property type="term" value="C:ribonucleoprotein complex"/>
    <property type="evidence" value="ECO:0007669"/>
    <property type="project" value="UniProtKB-KW"/>
</dbReference>
<dbReference type="PANTHER" id="PTHR11545">
    <property type="entry name" value="RIBOSOMAL PROTEIN L13"/>
    <property type="match status" value="1"/>
</dbReference>
<comment type="similarity">
    <text evidence="1 4">Belongs to the universal ribosomal protein uL13 family.</text>
</comment>
<dbReference type="GO" id="GO:0006412">
    <property type="term" value="P:translation"/>
    <property type="evidence" value="ECO:0007669"/>
    <property type="project" value="UniProtKB-UniRule"/>
</dbReference>
<dbReference type="HAMAP" id="MF_01366">
    <property type="entry name" value="Ribosomal_uL13"/>
    <property type="match status" value="1"/>
</dbReference>
<dbReference type="InterPro" id="IPR036899">
    <property type="entry name" value="Ribosomal_uL13_sf"/>
</dbReference>
<dbReference type="GO" id="GO:0017148">
    <property type="term" value="P:negative regulation of translation"/>
    <property type="evidence" value="ECO:0007669"/>
    <property type="project" value="TreeGrafter"/>
</dbReference>
<dbReference type="Pfam" id="PF00572">
    <property type="entry name" value="Ribosomal_L13"/>
    <property type="match status" value="1"/>
</dbReference>
<proteinExistence type="inferred from homology"/>
<dbReference type="NCBIfam" id="TIGR01066">
    <property type="entry name" value="rplM_bact"/>
    <property type="match status" value="1"/>
</dbReference>
<sequence length="123" mass="13583">MITKLSDIKHDKHTLDAKDVVLGRLATRAATLLVGKSKPYFTRHLDCGDFVTVSSAAGVKITGNKEAKKTYTRYSGYPGGLKKTTLKTLKASNPTKVIYNAISGMLPDNKLKKFWLARLKIEN</sequence>
<dbReference type="PIRSF" id="PIRSF002181">
    <property type="entry name" value="Ribosomal_L13"/>
    <property type="match status" value="1"/>
</dbReference>
<dbReference type="InterPro" id="IPR005822">
    <property type="entry name" value="Ribosomal_uL13"/>
</dbReference>
<dbReference type="SUPFAM" id="SSF52161">
    <property type="entry name" value="Ribosomal protein L13"/>
    <property type="match status" value="1"/>
</dbReference>
<dbReference type="CDD" id="cd00392">
    <property type="entry name" value="Ribosomal_L13"/>
    <property type="match status" value="1"/>
</dbReference>
<dbReference type="Proteomes" id="UP000177871">
    <property type="component" value="Unassembled WGS sequence"/>
</dbReference>
<dbReference type="STRING" id="1798381.A2721_03255"/>
<evidence type="ECO:0000256" key="3">
    <source>
        <dbReference type="ARBA" id="ARBA00023274"/>
    </source>
</evidence>
<dbReference type="PANTHER" id="PTHR11545:SF2">
    <property type="entry name" value="LARGE RIBOSOMAL SUBUNIT PROTEIN UL13M"/>
    <property type="match status" value="1"/>
</dbReference>
<comment type="function">
    <text evidence="4">This protein is one of the early assembly proteins of the 50S ribosomal subunit, although it is not seen to bind rRNA by itself. It is important during the early stages of 50S assembly.</text>
</comment>